<keyword evidence="6" id="KW-1185">Reference proteome</keyword>
<dbReference type="Proteomes" id="UP000269221">
    <property type="component" value="Unassembled WGS sequence"/>
</dbReference>
<dbReference type="InterPro" id="IPR043128">
    <property type="entry name" value="Rev_trsase/Diguanyl_cyclase"/>
</dbReference>
<dbReference type="SUPFAM" id="SSF56672">
    <property type="entry name" value="DNA/RNA polymerases"/>
    <property type="match status" value="1"/>
</dbReference>
<proteinExistence type="inferred from homology"/>
<evidence type="ECO:0000256" key="3">
    <source>
        <dbReference type="SAM" id="SignalP"/>
    </source>
</evidence>
<dbReference type="InterPro" id="IPR051320">
    <property type="entry name" value="Viral_Replic_Matur_Polypro"/>
</dbReference>
<evidence type="ECO:0000313" key="5">
    <source>
        <dbReference type="EMBL" id="RMC00725.1"/>
    </source>
</evidence>
<dbReference type="EMBL" id="QRBI01000143">
    <property type="protein sequence ID" value="RMC00725.1"/>
    <property type="molecule type" value="Genomic_DNA"/>
</dbReference>
<evidence type="ECO:0000256" key="2">
    <source>
        <dbReference type="ARBA" id="ARBA00012180"/>
    </source>
</evidence>
<dbReference type="PROSITE" id="PS50878">
    <property type="entry name" value="RT_POL"/>
    <property type="match status" value="1"/>
</dbReference>
<evidence type="ECO:0000256" key="1">
    <source>
        <dbReference type="ARBA" id="ARBA00010879"/>
    </source>
</evidence>
<evidence type="ECO:0000259" key="4">
    <source>
        <dbReference type="PROSITE" id="PS50878"/>
    </source>
</evidence>
<dbReference type="Pfam" id="PF00078">
    <property type="entry name" value="RVT_1"/>
    <property type="match status" value="1"/>
</dbReference>
<protein>
    <recommendedName>
        <fullName evidence="2">ribonuclease H</fullName>
        <ecNumber evidence="2">3.1.26.4</ecNumber>
    </recommendedName>
</protein>
<dbReference type="PANTHER" id="PTHR33064">
    <property type="entry name" value="POL PROTEIN"/>
    <property type="match status" value="1"/>
</dbReference>
<dbReference type="Gene3D" id="3.30.70.270">
    <property type="match status" value="2"/>
</dbReference>
<dbReference type="PANTHER" id="PTHR33064:SF29">
    <property type="entry name" value="PEPTIDASE A2 DOMAIN-CONTAINING PROTEIN-RELATED"/>
    <property type="match status" value="1"/>
</dbReference>
<name>A0A3M0JJ75_HIRRU</name>
<evidence type="ECO:0000313" key="6">
    <source>
        <dbReference type="Proteomes" id="UP000269221"/>
    </source>
</evidence>
<feature type="signal peptide" evidence="3">
    <location>
        <begin position="1"/>
        <end position="20"/>
    </location>
</feature>
<dbReference type="GO" id="GO:0004523">
    <property type="term" value="F:RNA-DNA hybrid ribonuclease activity"/>
    <property type="evidence" value="ECO:0007669"/>
    <property type="project" value="UniProtKB-EC"/>
</dbReference>
<dbReference type="InterPro" id="IPR000477">
    <property type="entry name" value="RT_dom"/>
</dbReference>
<dbReference type="Gene3D" id="3.10.10.10">
    <property type="entry name" value="HIV Type 1 Reverse Transcriptase, subunit A, domain 1"/>
    <property type="match status" value="1"/>
</dbReference>
<comment type="caution">
    <text evidence="5">The sequence shown here is derived from an EMBL/GenBank/DDBJ whole genome shotgun (WGS) entry which is preliminary data.</text>
</comment>
<dbReference type="EC" id="3.1.26.4" evidence="2"/>
<accession>A0A3M0JJ75</accession>
<dbReference type="InterPro" id="IPR043502">
    <property type="entry name" value="DNA/RNA_pol_sf"/>
</dbReference>
<gene>
    <name evidence="5" type="ORF">DUI87_22752</name>
</gene>
<dbReference type="AlphaFoldDB" id="A0A3M0JJ75"/>
<feature type="domain" description="Reverse transcriptase" evidence="4">
    <location>
        <begin position="107"/>
        <end position="288"/>
    </location>
</feature>
<organism evidence="5 6">
    <name type="scientific">Hirundo rustica rustica</name>
    <dbReference type="NCBI Taxonomy" id="333673"/>
    <lineage>
        <taxon>Eukaryota</taxon>
        <taxon>Metazoa</taxon>
        <taxon>Chordata</taxon>
        <taxon>Craniata</taxon>
        <taxon>Vertebrata</taxon>
        <taxon>Euteleostomi</taxon>
        <taxon>Archelosauria</taxon>
        <taxon>Archosauria</taxon>
        <taxon>Dinosauria</taxon>
        <taxon>Saurischia</taxon>
        <taxon>Theropoda</taxon>
        <taxon>Coelurosauria</taxon>
        <taxon>Aves</taxon>
        <taxon>Neognathae</taxon>
        <taxon>Neoaves</taxon>
        <taxon>Telluraves</taxon>
        <taxon>Australaves</taxon>
        <taxon>Passeriformes</taxon>
        <taxon>Sylvioidea</taxon>
        <taxon>Hirundinidae</taxon>
        <taxon>Hirundo</taxon>
    </lineage>
</organism>
<dbReference type="STRING" id="333673.A0A3M0JJ75"/>
<feature type="chain" id="PRO_5018018183" description="ribonuclease H" evidence="3">
    <location>
        <begin position="21"/>
        <end position="350"/>
    </location>
</feature>
<reference evidence="5 6" key="1">
    <citation type="submission" date="2018-07" db="EMBL/GenBank/DDBJ databases">
        <title>A high quality draft genome assembly of the barn swallow (H. rustica rustica).</title>
        <authorList>
            <person name="Formenti G."/>
            <person name="Chiara M."/>
            <person name="Poveda L."/>
            <person name="Francoijs K.-J."/>
            <person name="Bonisoli-Alquati A."/>
            <person name="Canova L."/>
            <person name="Gianfranceschi L."/>
            <person name="Horner D.S."/>
            <person name="Saino N."/>
        </authorList>
    </citation>
    <scope>NUCLEOTIDE SEQUENCE [LARGE SCALE GENOMIC DNA]</scope>
    <source>
        <strain evidence="5">Chelidonia</strain>
        <tissue evidence="5">Blood</tissue>
    </source>
</reference>
<keyword evidence="3" id="KW-0732">Signal</keyword>
<comment type="similarity">
    <text evidence="1">Belongs to the beta type-B retroviral polymerase family. HERV class-II K(HML-2) pol subfamily.</text>
</comment>
<sequence length="350" mass="38773">MIACFAALAIVIQKVSLGCADSHATTISELASIHRVRKIMLEEVLGVLCRKPLPWTGIKANVSLGSGPGSQTPLSRSLTLQGSQKNALDSNNRDSVIPIHEMICKLESQGAVSKARSPFNSPIWPVHKSSGEWRLTVDYRALNEVTPPLSAAVPDMLELQYELESKAAKSYATIDIANAFFSIPLAAECRAQFAFTWNGIQYTWNRLPQGWKHSPTICHGLIQTALEKGEALEHLQYIDGIIVWGNTAGEGFKKGQKIIQILLKTGFAIKRSKVKGPSQKIQLLGVKWQDGWRQIPTEVINKITAMSPPTSKKETQAFLGAIGFWRMHIPEYSQIVSPHYLVTHKKNDFH</sequence>
<dbReference type="OrthoDB" id="9950135at2759"/>